<protein>
    <submittedName>
        <fullName evidence="1">Phosphatidylethanolamine/phosphatidyl-N-methylethanolamine N-methyltransferase</fullName>
    </submittedName>
</protein>
<dbReference type="SUPFAM" id="SSF53335">
    <property type="entry name" value="S-adenosyl-L-methionine-dependent methyltransferases"/>
    <property type="match status" value="1"/>
</dbReference>
<dbReference type="EMBL" id="FRBR01000001">
    <property type="protein sequence ID" value="SHL02793.1"/>
    <property type="molecule type" value="Genomic_DNA"/>
</dbReference>
<dbReference type="Gene3D" id="3.40.50.150">
    <property type="entry name" value="Vaccinia Virus protein VP39"/>
    <property type="match status" value="1"/>
</dbReference>
<evidence type="ECO:0000313" key="2">
    <source>
        <dbReference type="Proteomes" id="UP000183974"/>
    </source>
</evidence>
<dbReference type="Proteomes" id="UP000183974">
    <property type="component" value="Unassembled WGS sequence"/>
</dbReference>
<dbReference type="InterPro" id="IPR029063">
    <property type="entry name" value="SAM-dependent_MTases_sf"/>
</dbReference>
<gene>
    <name evidence="1" type="ORF">SAMN05444398_101347</name>
</gene>
<dbReference type="OrthoDB" id="9805585at2"/>
<keyword evidence="2" id="KW-1185">Reference proteome</keyword>
<proteinExistence type="predicted"/>
<keyword evidence="1" id="KW-0489">Methyltransferase</keyword>
<dbReference type="RefSeq" id="WP_073032001.1">
    <property type="nucleotide sequence ID" value="NZ_BMLR01000001.1"/>
</dbReference>
<evidence type="ECO:0000313" key="1">
    <source>
        <dbReference type="EMBL" id="SHL02793.1"/>
    </source>
</evidence>
<name>A0A1M6XA34_9RHOB</name>
<dbReference type="AlphaFoldDB" id="A0A1M6XA34"/>
<keyword evidence="1" id="KW-0808">Transferase</keyword>
<dbReference type="CDD" id="cd02440">
    <property type="entry name" value="AdoMet_MTases"/>
    <property type="match status" value="1"/>
</dbReference>
<dbReference type="GO" id="GO:0008168">
    <property type="term" value="F:methyltransferase activity"/>
    <property type="evidence" value="ECO:0007669"/>
    <property type="project" value="UniProtKB-KW"/>
</dbReference>
<dbReference type="STRING" id="337701.SAMN05444398_101347"/>
<dbReference type="GO" id="GO:0032259">
    <property type="term" value="P:methylation"/>
    <property type="evidence" value="ECO:0007669"/>
    <property type="project" value="UniProtKB-KW"/>
</dbReference>
<organism evidence="1 2">
    <name type="scientific">Roseovarius pacificus</name>
    <dbReference type="NCBI Taxonomy" id="337701"/>
    <lineage>
        <taxon>Bacteria</taxon>
        <taxon>Pseudomonadati</taxon>
        <taxon>Pseudomonadota</taxon>
        <taxon>Alphaproteobacteria</taxon>
        <taxon>Rhodobacterales</taxon>
        <taxon>Roseobacteraceae</taxon>
        <taxon>Roseovarius</taxon>
    </lineage>
</organism>
<sequence length="185" mass="20016">MASGFGLFLGEVLRHPTEVVAIAPSSAAVARRMTDGLDGITGPVVEIGPGTGSFTRAILARGIAPEQLTLMETNTRFCDSLQRQFPGVRVLNRPAQEIDQIGLEGISAVISGVPVLARPTIQREVVGRAFNVMAPEGFFSQITYSPNAPIAPPMQRELGLRAEKRATVWVNLPPARVFVFHRIHH</sequence>
<accession>A0A1M6XA34</accession>
<reference evidence="1 2" key="1">
    <citation type="submission" date="2016-11" db="EMBL/GenBank/DDBJ databases">
        <authorList>
            <person name="Jaros S."/>
            <person name="Januszkiewicz K."/>
            <person name="Wedrychowicz H."/>
        </authorList>
    </citation>
    <scope>NUCLEOTIDE SEQUENCE [LARGE SCALE GENOMIC DNA]</scope>
    <source>
        <strain evidence="1 2">DSM 29589</strain>
    </source>
</reference>